<comment type="caution">
    <text evidence="3">The sequence shown here is derived from an EMBL/GenBank/DDBJ whole genome shotgun (WGS) entry which is preliminary data.</text>
</comment>
<keyword evidence="4" id="KW-1185">Reference proteome</keyword>
<dbReference type="Pfam" id="PF13843">
    <property type="entry name" value="DDE_Tnp_1_7"/>
    <property type="match status" value="1"/>
</dbReference>
<evidence type="ECO:0000313" key="3">
    <source>
        <dbReference type="EMBL" id="KAK9744420.1"/>
    </source>
</evidence>
<gene>
    <name evidence="3" type="ORF">QE152_g7761</name>
</gene>
<dbReference type="AlphaFoldDB" id="A0AAW1MEL7"/>
<proteinExistence type="predicted"/>
<dbReference type="EMBL" id="JASPKY010000058">
    <property type="protein sequence ID" value="KAK9744420.1"/>
    <property type="molecule type" value="Genomic_DNA"/>
</dbReference>
<feature type="domain" description="PiggyBac transposable element-derived protein" evidence="2">
    <location>
        <begin position="3"/>
        <end position="87"/>
    </location>
</feature>
<accession>A0AAW1MEL7</accession>
<organism evidence="3 4">
    <name type="scientific">Popillia japonica</name>
    <name type="common">Japanese beetle</name>
    <dbReference type="NCBI Taxonomy" id="7064"/>
    <lineage>
        <taxon>Eukaryota</taxon>
        <taxon>Metazoa</taxon>
        <taxon>Ecdysozoa</taxon>
        <taxon>Arthropoda</taxon>
        <taxon>Hexapoda</taxon>
        <taxon>Insecta</taxon>
        <taxon>Pterygota</taxon>
        <taxon>Neoptera</taxon>
        <taxon>Endopterygota</taxon>
        <taxon>Coleoptera</taxon>
        <taxon>Polyphaga</taxon>
        <taxon>Scarabaeiformia</taxon>
        <taxon>Scarabaeidae</taxon>
        <taxon>Rutelinae</taxon>
        <taxon>Popillia</taxon>
    </lineage>
</organism>
<dbReference type="InterPro" id="IPR029526">
    <property type="entry name" value="PGBD"/>
</dbReference>
<evidence type="ECO:0000313" key="4">
    <source>
        <dbReference type="Proteomes" id="UP001458880"/>
    </source>
</evidence>
<reference evidence="3 4" key="1">
    <citation type="journal article" date="2024" name="BMC Genomics">
        <title>De novo assembly and annotation of Popillia japonica's genome with initial clues to its potential as an invasive pest.</title>
        <authorList>
            <person name="Cucini C."/>
            <person name="Boschi S."/>
            <person name="Funari R."/>
            <person name="Cardaioli E."/>
            <person name="Iannotti N."/>
            <person name="Marturano G."/>
            <person name="Paoli F."/>
            <person name="Bruttini M."/>
            <person name="Carapelli A."/>
            <person name="Frati F."/>
            <person name="Nardi F."/>
        </authorList>
    </citation>
    <scope>NUCLEOTIDE SEQUENCE [LARGE SCALE GENOMIC DNA]</scope>
    <source>
        <strain evidence="3">DMR45628</strain>
    </source>
</reference>
<feature type="compositionally biased region" description="Basic and acidic residues" evidence="1">
    <location>
        <begin position="89"/>
        <end position="98"/>
    </location>
</feature>
<sequence length="112" mass="12075">MGCCGYIHHVESYCGISTRLTETSLGQGADVIIGLIDHVELSNGIRLYLNILFTSTGLLEELTSRGLGVTGTLRENRCNAVMKLPEKTAWKKEGRDDTATSSTGKKNGSALE</sequence>
<evidence type="ECO:0000259" key="2">
    <source>
        <dbReference type="Pfam" id="PF13843"/>
    </source>
</evidence>
<evidence type="ECO:0000256" key="1">
    <source>
        <dbReference type="SAM" id="MobiDB-lite"/>
    </source>
</evidence>
<dbReference type="Proteomes" id="UP001458880">
    <property type="component" value="Unassembled WGS sequence"/>
</dbReference>
<feature type="region of interest" description="Disordered" evidence="1">
    <location>
        <begin position="89"/>
        <end position="112"/>
    </location>
</feature>
<protein>
    <submittedName>
        <fullName evidence="3">Transposase IS4</fullName>
    </submittedName>
</protein>
<name>A0AAW1MEL7_POPJA</name>